<evidence type="ECO:0000256" key="10">
    <source>
        <dbReference type="ARBA" id="ARBA00058957"/>
    </source>
</evidence>
<evidence type="ECO:0000256" key="12">
    <source>
        <dbReference type="SAM" id="Phobius"/>
    </source>
</evidence>
<dbReference type="CDD" id="cd17367">
    <property type="entry name" value="MFS_KgtP"/>
    <property type="match status" value="1"/>
</dbReference>
<dbReference type="AlphaFoldDB" id="A0A2U8VL41"/>
<accession>A0A2U8VL41</accession>
<feature type="transmembrane region" description="Helical" evidence="12">
    <location>
        <begin position="336"/>
        <end position="358"/>
    </location>
</feature>
<dbReference type="Pfam" id="PF07690">
    <property type="entry name" value="MFS_1"/>
    <property type="match status" value="1"/>
</dbReference>
<dbReference type="EMBL" id="CP029551">
    <property type="protein sequence ID" value="AWN34355.1"/>
    <property type="molecule type" value="Genomic_DNA"/>
</dbReference>
<comment type="similarity">
    <text evidence="2">Belongs to the major facilitator superfamily. Metabolite:H+ Symporter (MHS) family (TC 2.A.1.6) family.</text>
</comment>
<gene>
    <name evidence="14" type="ORF">DK427_00190</name>
</gene>
<dbReference type="InterPro" id="IPR005829">
    <property type="entry name" value="Sugar_transporter_CS"/>
</dbReference>
<keyword evidence="3" id="KW-0813">Transport</keyword>
<evidence type="ECO:0000256" key="4">
    <source>
        <dbReference type="ARBA" id="ARBA00022475"/>
    </source>
</evidence>
<feature type="transmembrane region" description="Helical" evidence="12">
    <location>
        <begin position="403"/>
        <end position="421"/>
    </location>
</feature>
<evidence type="ECO:0000313" key="15">
    <source>
        <dbReference type="Proteomes" id="UP000246058"/>
    </source>
</evidence>
<dbReference type="GO" id="GO:0005886">
    <property type="term" value="C:plasma membrane"/>
    <property type="evidence" value="ECO:0007669"/>
    <property type="project" value="UniProtKB-SubCell"/>
</dbReference>
<dbReference type="NCBIfam" id="TIGR00883">
    <property type="entry name" value="2A0106"/>
    <property type="match status" value="1"/>
</dbReference>
<keyword evidence="6 12" id="KW-0812">Transmembrane</keyword>
<keyword evidence="4" id="KW-1003">Cell membrane</keyword>
<evidence type="ECO:0000256" key="11">
    <source>
        <dbReference type="ARBA" id="ARBA00069296"/>
    </source>
</evidence>
<feature type="transmembrane region" description="Helical" evidence="12">
    <location>
        <begin position="66"/>
        <end position="85"/>
    </location>
</feature>
<dbReference type="GO" id="GO:0015293">
    <property type="term" value="F:symporter activity"/>
    <property type="evidence" value="ECO:0007669"/>
    <property type="project" value="UniProtKB-KW"/>
</dbReference>
<feature type="transmembrane region" description="Helical" evidence="12">
    <location>
        <begin position="311"/>
        <end position="330"/>
    </location>
</feature>
<proteinExistence type="inferred from homology"/>
<dbReference type="InterPro" id="IPR036259">
    <property type="entry name" value="MFS_trans_sf"/>
</dbReference>
<dbReference type="PANTHER" id="PTHR43528:SF1">
    <property type="entry name" value="ALPHA-KETOGLUTARATE PERMEASE"/>
    <property type="match status" value="1"/>
</dbReference>
<keyword evidence="15" id="KW-1185">Reference proteome</keyword>
<sequence>MSDLIGIAPSAADAAEDRRRRIKAIVGSSSGNLIEWYDFYTYAFFALYFAPAFFPKGDPTSQLLQTAGIFAVGFFMRPIGGWLFGRIADRVGRRTSMVISVLMMCFGSLLIGILPTYETVGSLAPVLLLLARMLQGLSVGGEYGTSATYMSEVALKGHRGFFASFQYVTLIGGQLLASLVLIILQSVMSAEQITAWGWRIPFFIGAAAAIVALYLRRSLAETGGSDKENAGTFSELFKHWRAFCIVLGYTAGSSLVFYTLTTYMQKYLVNTAHMDKAVASRTMTAVLLVYMVVQPFFGWLSDRIGRKASMITYSGLGTVMVVPLMTAIGANQDPYVAFGLIILGLLVVSFYTGISGIVKAELFPTKVRALGVGLSYALANATFGGTAEYVALWFKDNGMESTFFWYVTVLLAIAFVASVIMPNPKVHGYLDGAGTVEEALGKKRALAHA</sequence>
<dbReference type="Gene3D" id="1.20.1250.20">
    <property type="entry name" value="MFS general substrate transporter like domains"/>
    <property type="match status" value="1"/>
</dbReference>
<keyword evidence="7" id="KW-0769">Symport</keyword>
<feature type="transmembrane region" description="Helical" evidence="12">
    <location>
        <begin position="161"/>
        <end position="184"/>
    </location>
</feature>
<dbReference type="Proteomes" id="UP000246058">
    <property type="component" value="Chromosome"/>
</dbReference>
<evidence type="ECO:0000256" key="7">
    <source>
        <dbReference type="ARBA" id="ARBA00022847"/>
    </source>
</evidence>
<evidence type="ECO:0000256" key="3">
    <source>
        <dbReference type="ARBA" id="ARBA00022448"/>
    </source>
</evidence>
<dbReference type="PROSITE" id="PS00217">
    <property type="entry name" value="SUGAR_TRANSPORT_2"/>
    <property type="match status" value="1"/>
</dbReference>
<feature type="transmembrane region" description="Helical" evidence="12">
    <location>
        <begin position="236"/>
        <end position="258"/>
    </location>
</feature>
<organism evidence="14 15">
    <name type="scientific">Methylobacterium radiodurans</name>
    <dbReference type="NCBI Taxonomy" id="2202828"/>
    <lineage>
        <taxon>Bacteria</taxon>
        <taxon>Pseudomonadati</taxon>
        <taxon>Pseudomonadota</taxon>
        <taxon>Alphaproteobacteria</taxon>
        <taxon>Hyphomicrobiales</taxon>
        <taxon>Methylobacteriaceae</taxon>
        <taxon>Methylobacterium</taxon>
    </lineage>
</organism>
<comment type="subcellular location">
    <subcellularLocation>
        <location evidence="1">Cell inner membrane</location>
        <topology evidence="1">Multi-pass membrane protein</topology>
    </subcellularLocation>
</comment>
<dbReference type="Pfam" id="PF00083">
    <property type="entry name" value="Sugar_tr"/>
    <property type="match status" value="1"/>
</dbReference>
<feature type="transmembrane region" description="Helical" evidence="12">
    <location>
        <begin position="196"/>
        <end position="215"/>
    </location>
</feature>
<protein>
    <recommendedName>
        <fullName evidence="11">Alpha-ketoglutarate permease</fullName>
    </recommendedName>
</protein>
<dbReference type="SUPFAM" id="SSF103473">
    <property type="entry name" value="MFS general substrate transporter"/>
    <property type="match status" value="1"/>
</dbReference>
<evidence type="ECO:0000256" key="8">
    <source>
        <dbReference type="ARBA" id="ARBA00022989"/>
    </source>
</evidence>
<dbReference type="RefSeq" id="WP_109949496.1">
    <property type="nucleotide sequence ID" value="NZ_CP029551.1"/>
</dbReference>
<feature type="transmembrane region" description="Helical" evidence="12">
    <location>
        <begin position="123"/>
        <end position="140"/>
    </location>
</feature>
<dbReference type="PROSITE" id="PS50850">
    <property type="entry name" value="MFS"/>
    <property type="match status" value="1"/>
</dbReference>
<keyword evidence="5" id="KW-0997">Cell inner membrane</keyword>
<evidence type="ECO:0000256" key="5">
    <source>
        <dbReference type="ARBA" id="ARBA00022519"/>
    </source>
</evidence>
<dbReference type="InterPro" id="IPR020846">
    <property type="entry name" value="MFS_dom"/>
</dbReference>
<comment type="function">
    <text evidence="10">Uptake of alpha-ketoglutarate across the boundary membrane with the concomitant import of a cation (symport system).</text>
</comment>
<reference evidence="14 15" key="1">
    <citation type="submission" date="2018-05" db="EMBL/GenBank/DDBJ databases">
        <title>Complete Genome Sequence of Methylobacterium sp. 17Sr1-43.</title>
        <authorList>
            <person name="Srinivasan S."/>
        </authorList>
    </citation>
    <scope>NUCLEOTIDE SEQUENCE [LARGE SCALE GENOMIC DNA]</scope>
    <source>
        <strain evidence="14 15">17Sr1-43</strain>
    </source>
</reference>
<dbReference type="OrthoDB" id="9783227at2"/>
<dbReference type="InterPro" id="IPR011701">
    <property type="entry name" value="MFS"/>
</dbReference>
<keyword evidence="8 12" id="KW-1133">Transmembrane helix</keyword>
<keyword evidence="9 12" id="KW-0472">Membrane</keyword>
<dbReference type="KEGG" id="meti:DK427_00190"/>
<dbReference type="PANTHER" id="PTHR43528">
    <property type="entry name" value="ALPHA-KETOGLUTARATE PERMEASE"/>
    <property type="match status" value="1"/>
</dbReference>
<name>A0A2U8VL41_9HYPH</name>
<dbReference type="InterPro" id="IPR051084">
    <property type="entry name" value="H+-coupled_symporters"/>
</dbReference>
<evidence type="ECO:0000256" key="6">
    <source>
        <dbReference type="ARBA" id="ARBA00022692"/>
    </source>
</evidence>
<evidence type="ECO:0000256" key="2">
    <source>
        <dbReference type="ARBA" id="ARBA00008240"/>
    </source>
</evidence>
<dbReference type="InterPro" id="IPR005828">
    <property type="entry name" value="MFS_sugar_transport-like"/>
</dbReference>
<dbReference type="NCBIfam" id="NF007710">
    <property type="entry name" value="PRK10406.1"/>
    <property type="match status" value="1"/>
</dbReference>
<feature type="transmembrane region" description="Helical" evidence="12">
    <location>
        <begin position="97"/>
        <end position="117"/>
    </location>
</feature>
<evidence type="ECO:0000313" key="14">
    <source>
        <dbReference type="EMBL" id="AWN34355.1"/>
    </source>
</evidence>
<feature type="transmembrane region" description="Helical" evidence="12">
    <location>
        <begin position="37"/>
        <end position="54"/>
    </location>
</feature>
<evidence type="ECO:0000256" key="1">
    <source>
        <dbReference type="ARBA" id="ARBA00004429"/>
    </source>
</evidence>
<feature type="transmembrane region" description="Helical" evidence="12">
    <location>
        <begin position="370"/>
        <end position="391"/>
    </location>
</feature>
<dbReference type="InterPro" id="IPR004736">
    <property type="entry name" value="MHS_symport"/>
</dbReference>
<feature type="domain" description="Major facilitator superfamily (MFS) profile" evidence="13">
    <location>
        <begin position="24"/>
        <end position="425"/>
    </location>
</feature>
<dbReference type="FunFam" id="1.20.1250.20:FF:000095">
    <property type="entry name" value="Alpha-ketoglutarate permease"/>
    <property type="match status" value="1"/>
</dbReference>
<evidence type="ECO:0000256" key="9">
    <source>
        <dbReference type="ARBA" id="ARBA00023136"/>
    </source>
</evidence>
<feature type="transmembrane region" description="Helical" evidence="12">
    <location>
        <begin position="278"/>
        <end position="299"/>
    </location>
</feature>
<evidence type="ECO:0000259" key="13">
    <source>
        <dbReference type="PROSITE" id="PS50850"/>
    </source>
</evidence>